<dbReference type="SUPFAM" id="SSF46946">
    <property type="entry name" value="S13-like H2TH domain"/>
    <property type="match status" value="1"/>
</dbReference>
<dbReference type="GO" id="GO:0006412">
    <property type="term" value="P:translation"/>
    <property type="evidence" value="ECO:0007669"/>
    <property type="project" value="InterPro"/>
</dbReference>
<sequence length="154" mass="17295">MALNFTGAPSQIQHMIRMCNTNIDGRKQLVKALTTIRGIGMRFATTLLTLTNIPNCRAGELTAEQQQKLVDAINDPKSVGIPEFMYNHRKDFSTGENKHLVGNQIEVSDRFALERGKKIMAIRECRRARGMKVRGQRTKCNGRHGKTVGVSKKK</sequence>
<dbReference type="GO" id="GO:0015935">
    <property type="term" value="C:small ribosomal subunit"/>
    <property type="evidence" value="ECO:0007669"/>
    <property type="project" value="TreeGrafter"/>
</dbReference>
<keyword evidence="3 4" id="KW-0687">Ribonucleoprotein</keyword>
<comment type="similarity">
    <text evidence="1 4">Belongs to the universal ribosomal protein uS13 family.</text>
</comment>
<dbReference type="InterPro" id="IPR001892">
    <property type="entry name" value="Ribosomal_uS13"/>
</dbReference>
<reference evidence="5 6" key="1">
    <citation type="submission" date="2015-07" db="EMBL/GenBank/DDBJ databases">
        <title>The genome of Pseudoloma neurophilia, a relevant intracellular parasite of the zebrafish.</title>
        <authorList>
            <person name="Ndikumana S."/>
            <person name="Pelin A."/>
            <person name="Sanders J."/>
            <person name="Corradi N."/>
        </authorList>
    </citation>
    <scope>NUCLEOTIDE SEQUENCE [LARGE SCALE GENOMIC DNA]</scope>
    <source>
        <strain evidence="5 6">MK1</strain>
    </source>
</reference>
<dbReference type="GO" id="GO:0003735">
    <property type="term" value="F:structural constituent of ribosome"/>
    <property type="evidence" value="ECO:0007669"/>
    <property type="project" value="InterPro"/>
</dbReference>
<evidence type="ECO:0000313" key="5">
    <source>
        <dbReference type="EMBL" id="KRH94146.1"/>
    </source>
</evidence>
<dbReference type="GO" id="GO:0003723">
    <property type="term" value="F:RNA binding"/>
    <property type="evidence" value="ECO:0007669"/>
    <property type="project" value="InterPro"/>
</dbReference>
<dbReference type="VEuPathDB" id="MicrosporidiaDB:M153_3700001220"/>
<dbReference type="InterPro" id="IPR027437">
    <property type="entry name" value="Rbsml_uS13_C"/>
</dbReference>
<protein>
    <submittedName>
        <fullName evidence="5">Ribosomal protein S18</fullName>
    </submittedName>
</protein>
<evidence type="ECO:0000313" key="6">
    <source>
        <dbReference type="Proteomes" id="UP000051530"/>
    </source>
</evidence>
<evidence type="ECO:0000256" key="2">
    <source>
        <dbReference type="ARBA" id="ARBA00022980"/>
    </source>
</evidence>
<proteinExistence type="inferred from homology"/>
<gene>
    <name evidence="5" type="ORF">M153_3700001220</name>
</gene>
<dbReference type="PANTHER" id="PTHR10871:SF3">
    <property type="entry name" value="SMALL RIBOSOMAL SUBUNIT PROTEIN US13"/>
    <property type="match status" value="1"/>
</dbReference>
<dbReference type="PROSITE" id="PS50159">
    <property type="entry name" value="RIBOSOMAL_S13_2"/>
    <property type="match status" value="1"/>
</dbReference>
<dbReference type="OrthoDB" id="1702480at2759"/>
<comment type="caution">
    <text evidence="5">The sequence shown here is derived from an EMBL/GenBank/DDBJ whole genome shotgun (WGS) entry which is preliminary data.</text>
</comment>
<organism evidence="5 6">
    <name type="scientific">Pseudoloma neurophilia</name>
    <dbReference type="NCBI Taxonomy" id="146866"/>
    <lineage>
        <taxon>Eukaryota</taxon>
        <taxon>Fungi</taxon>
        <taxon>Fungi incertae sedis</taxon>
        <taxon>Microsporidia</taxon>
        <taxon>Pseudoloma</taxon>
    </lineage>
</organism>
<dbReference type="EMBL" id="LGUB01000129">
    <property type="protein sequence ID" value="KRH94146.1"/>
    <property type="molecule type" value="Genomic_DNA"/>
</dbReference>
<dbReference type="Proteomes" id="UP000051530">
    <property type="component" value="Unassembled WGS sequence"/>
</dbReference>
<dbReference type="Pfam" id="PF00416">
    <property type="entry name" value="Ribosomal_S13"/>
    <property type="match status" value="1"/>
</dbReference>
<name>A0A0R0LXU0_9MICR</name>
<dbReference type="GO" id="GO:0005829">
    <property type="term" value="C:cytosol"/>
    <property type="evidence" value="ECO:0007669"/>
    <property type="project" value="TreeGrafter"/>
</dbReference>
<evidence type="ECO:0000256" key="4">
    <source>
        <dbReference type="RuleBase" id="RU003830"/>
    </source>
</evidence>
<dbReference type="PIRSF" id="PIRSF002134">
    <property type="entry name" value="Ribosomal_S13"/>
    <property type="match status" value="1"/>
</dbReference>
<keyword evidence="2 4" id="KW-0689">Ribosomal protein</keyword>
<evidence type="ECO:0000256" key="1">
    <source>
        <dbReference type="ARBA" id="ARBA00008080"/>
    </source>
</evidence>
<dbReference type="PANTHER" id="PTHR10871">
    <property type="entry name" value="30S RIBOSOMAL PROTEIN S13/40S RIBOSOMAL PROTEIN S18"/>
    <property type="match status" value="1"/>
</dbReference>
<dbReference type="AlphaFoldDB" id="A0A0R0LXU0"/>
<dbReference type="Gene3D" id="4.10.910.10">
    <property type="entry name" value="30s ribosomal protein s13, domain 2"/>
    <property type="match status" value="1"/>
</dbReference>
<accession>A0A0R0LXU0</accession>
<keyword evidence="6" id="KW-1185">Reference proteome</keyword>
<dbReference type="InterPro" id="IPR010979">
    <property type="entry name" value="Ribosomal_uS13-like_H2TH"/>
</dbReference>
<evidence type="ECO:0000256" key="3">
    <source>
        <dbReference type="ARBA" id="ARBA00023274"/>
    </source>
</evidence>
<dbReference type="Gene3D" id="1.10.8.50">
    <property type="match status" value="1"/>
</dbReference>